<gene>
    <name evidence="2" type="ORF">CFK37_07830</name>
</gene>
<dbReference type="InterPro" id="IPR006340">
    <property type="entry name" value="DUF436"/>
</dbReference>
<accession>A0A220U8N6</accession>
<dbReference type="SUPFAM" id="SSF110710">
    <property type="entry name" value="TTHA0583/YokD-like"/>
    <property type="match status" value="1"/>
</dbReference>
<dbReference type="HAMAP" id="MF_00800">
    <property type="entry name" value="UPF0340"/>
    <property type="match status" value="1"/>
</dbReference>
<comment type="similarity">
    <text evidence="1">Belongs to the UPF0340 family.</text>
</comment>
<dbReference type="NCBIfam" id="TIGR01440">
    <property type="entry name" value="TIGR01440 family protein"/>
    <property type="match status" value="1"/>
</dbReference>
<dbReference type="Proteomes" id="UP000198312">
    <property type="component" value="Chromosome"/>
</dbReference>
<dbReference type="InterPro" id="IPR028345">
    <property type="entry name" value="Antibiotic_NAT-like"/>
</dbReference>
<dbReference type="KEGG" id="vil:CFK37_07830"/>
<evidence type="ECO:0000313" key="3">
    <source>
        <dbReference type="Proteomes" id="UP000198312"/>
    </source>
</evidence>
<dbReference type="OrthoDB" id="9803187at2"/>
<dbReference type="EMBL" id="CP022315">
    <property type="protein sequence ID" value="ASK64322.1"/>
    <property type="molecule type" value="Genomic_DNA"/>
</dbReference>
<dbReference type="PIRSF" id="PIRSF007510">
    <property type="entry name" value="UCP007510"/>
    <property type="match status" value="1"/>
</dbReference>
<evidence type="ECO:0000313" key="2">
    <source>
        <dbReference type="EMBL" id="ASK64322.1"/>
    </source>
</evidence>
<name>A0A220U8N6_9BACI</name>
<dbReference type="AlphaFoldDB" id="A0A220U8N6"/>
<dbReference type="Pfam" id="PF04260">
    <property type="entry name" value="DUF436"/>
    <property type="match status" value="1"/>
</dbReference>
<organism evidence="2 3">
    <name type="scientific">Virgibacillus phasianinus</name>
    <dbReference type="NCBI Taxonomy" id="2017483"/>
    <lineage>
        <taxon>Bacteria</taxon>
        <taxon>Bacillati</taxon>
        <taxon>Bacillota</taxon>
        <taxon>Bacilli</taxon>
        <taxon>Bacillales</taxon>
        <taxon>Bacillaceae</taxon>
        <taxon>Virgibacillus</taxon>
    </lineage>
</organism>
<reference evidence="2 3" key="1">
    <citation type="submission" date="2017-07" db="EMBL/GenBank/DDBJ databases">
        <title>Virgibacillus sp. LM2416.</title>
        <authorList>
            <person name="Tak E.J."/>
            <person name="Bae J.-W."/>
        </authorList>
    </citation>
    <scope>NUCLEOTIDE SEQUENCE [LARGE SCALE GENOMIC DNA]</scope>
    <source>
        <strain evidence="2 3">LM2416</strain>
    </source>
</reference>
<evidence type="ECO:0000256" key="1">
    <source>
        <dbReference type="HAMAP-Rule" id="MF_00800"/>
    </source>
</evidence>
<protein>
    <recommendedName>
        <fullName evidence="1">UPF0340 protein CFK37_07830</fullName>
    </recommendedName>
</protein>
<keyword evidence="3" id="KW-1185">Reference proteome</keyword>
<proteinExistence type="inferred from homology"/>
<sequence length="190" mass="20594">MDLQQQVKTDMEGLVNEWKMRDDLNPNDFFVIGCSTSEVAGEHIGTAGSEDLAAVIFAGLKDLKKATGVNLAFQCCEHLNRGLVIEQAAFNPLVHEEVSVIPAPRAGGSMATYAYKHMDNPVVVEKIRASSGIDIGDTMIGMHLKHVAIPLRFAQKMVGKARVTGAKTRPKLIGGERAIYSSQPENKSCN</sequence>
<dbReference type="Gene3D" id="3.40.50.10360">
    <property type="entry name" value="Hypothetical protein TT1679"/>
    <property type="match status" value="1"/>
</dbReference>